<sequence length="74" mass="8330">MKKVFTLILGSTILFASCQKKDVDQPTTESVAETEQDSKISKEILEKIASLNFNSNDVEIFERTILNGETEEAY</sequence>
<dbReference type="RefSeq" id="WP_309561969.1">
    <property type="nucleotide sequence ID" value="NZ_JAVJIU010000004.1"/>
</dbReference>
<keyword evidence="2" id="KW-1185">Reference proteome</keyword>
<gene>
    <name evidence="1" type="ORF">RE431_10670</name>
</gene>
<dbReference type="EMBL" id="JAVJIU010000004">
    <property type="protein sequence ID" value="MDR5591100.1"/>
    <property type="molecule type" value="Genomic_DNA"/>
</dbReference>
<proteinExistence type="predicted"/>
<accession>A0ABU1ERS7</accession>
<reference evidence="2" key="1">
    <citation type="submission" date="2023-07" db="EMBL/GenBank/DDBJ databases">
        <title>Christiangramia sp. SM2212., a novel bacterium of the family Flavobacteriaceae isolated from the sea sediment.</title>
        <authorList>
            <person name="Wang J."/>
            <person name="Zhang X."/>
        </authorList>
    </citation>
    <scope>NUCLEOTIDE SEQUENCE [LARGE SCALE GENOMIC DNA]</scope>
    <source>
        <strain evidence="2">SM2212</strain>
    </source>
</reference>
<organism evidence="1 2">
    <name type="scientific">Christiangramia sediminicola</name>
    <dbReference type="NCBI Taxonomy" id="3073267"/>
    <lineage>
        <taxon>Bacteria</taxon>
        <taxon>Pseudomonadati</taxon>
        <taxon>Bacteroidota</taxon>
        <taxon>Flavobacteriia</taxon>
        <taxon>Flavobacteriales</taxon>
        <taxon>Flavobacteriaceae</taxon>
        <taxon>Christiangramia</taxon>
    </lineage>
</organism>
<dbReference type="PROSITE" id="PS51257">
    <property type="entry name" value="PROKAR_LIPOPROTEIN"/>
    <property type="match status" value="1"/>
</dbReference>
<comment type="caution">
    <text evidence="1">The sequence shown here is derived from an EMBL/GenBank/DDBJ whole genome shotgun (WGS) entry which is preliminary data.</text>
</comment>
<evidence type="ECO:0000313" key="2">
    <source>
        <dbReference type="Proteomes" id="UP001257234"/>
    </source>
</evidence>
<name>A0ABU1ERS7_9FLAO</name>
<evidence type="ECO:0000313" key="1">
    <source>
        <dbReference type="EMBL" id="MDR5591100.1"/>
    </source>
</evidence>
<dbReference type="Proteomes" id="UP001257234">
    <property type="component" value="Unassembled WGS sequence"/>
</dbReference>
<protein>
    <submittedName>
        <fullName evidence="1">Uncharacterized protein</fullName>
    </submittedName>
</protein>